<gene>
    <name evidence="5" type="ORF">SBA1_480026</name>
</gene>
<dbReference type="Pfam" id="PF23562">
    <property type="entry name" value="AMP-binding_C_3"/>
    <property type="match status" value="1"/>
</dbReference>
<dbReference type="InterPro" id="IPR042099">
    <property type="entry name" value="ANL_N_sf"/>
</dbReference>
<keyword evidence="3" id="KW-0443">Lipid metabolism</keyword>
<evidence type="ECO:0000259" key="4">
    <source>
        <dbReference type="Pfam" id="PF00501"/>
    </source>
</evidence>
<dbReference type="AlphaFoldDB" id="A0A2U3KU13"/>
<evidence type="ECO:0000256" key="2">
    <source>
        <dbReference type="ARBA" id="ARBA00022832"/>
    </source>
</evidence>
<keyword evidence="1 5" id="KW-0436">Ligase</keyword>
<name>A0A2U3KU13_9BACT</name>
<dbReference type="Pfam" id="PF00501">
    <property type="entry name" value="AMP-binding"/>
    <property type="match status" value="1"/>
</dbReference>
<dbReference type="PROSITE" id="PS00455">
    <property type="entry name" value="AMP_BINDING"/>
    <property type="match status" value="1"/>
</dbReference>
<dbReference type="SUPFAM" id="SSF56801">
    <property type="entry name" value="Acetyl-CoA synthetase-like"/>
    <property type="match status" value="1"/>
</dbReference>
<dbReference type="PANTHER" id="PTHR43272">
    <property type="entry name" value="LONG-CHAIN-FATTY-ACID--COA LIGASE"/>
    <property type="match status" value="1"/>
</dbReference>
<dbReference type="CDD" id="cd05907">
    <property type="entry name" value="VL_LC_FACS_like"/>
    <property type="match status" value="1"/>
</dbReference>
<dbReference type="InterPro" id="IPR020845">
    <property type="entry name" value="AMP-binding_CS"/>
</dbReference>
<protein>
    <submittedName>
        <fullName evidence="5">AMP-dependent synthetase and ligase</fullName>
    </submittedName>
</protein>
<evidence type="ECO:0000313" key="6">
    <source>
        <dbReference type="Proteomes" id="UP000238701"/>
    </source>
</evidence>
<organism evidence="5 6">
    <name type="scientific">Candidatus Sulfotelmatobacter kueseliae</name>
    <dbReference type="NCBI Taxonomy" id="2042962"/>
    <lineage>
        <taxon>Bacteria</taxon>
        <taxon>Pseudomonadati</taxon>
        <taxon>Acidobacteriota</taxon>
        <taxon>Terriglobia</taxon>
        <taxon>Terriglobales</taxon>
        <taxon>Candidatus Korobacteraceae</taxon>
        <taxon>Candidatus Sulfotelmatobacter</taxon>
    </lineage>
</organism>
<proteinExistence type="predicted"/>
<dbReference type="GO" id="GO:0016020">
    <property type="term" value="C:membrane"/>
    <property type="evidence" value="ECO:0007669"/>
    <property type="project" value="TreeGrafter"/>
</dbReference>
<dbReference type="InterPro" id="IPR000873">
    <property type="entry name" value="AMP-dep_synth/lig_dom"/>
</dbReference>
<sequence length="599" mass="65822">MGIATLNDIFFAAVERNHDRMLLHREAGKWLTITSREFGQSVARTARALHAWGIRRGDRIAILSENRHEWPIADMASLLLGAVTVPLYTTLTAEQNAFMLRDSGCSAIFLSSDQHLHKVLSILPRTQIERIIVMDAIEFTGDLAPFAGQCATMPQVTRQGPLDLGPEIEARARSIAADDLATIVYTSGTTGTPKGAMLTHGNLVSNIQCSMLGFDLHAGHISVSFLPLCHITARHVDFALLYHGVTLAYCPFIDRLPAALLEVRPTIFVAVPRVYEKIYAQAQQKANGFPKRAIFDWALSVGREHKPQVLAGKTPTSPSWKLASKLVFSKIREGLGGRVETFISGGAPLGRELAEWYAAVGIPIHEGYGLTETSPVIAVNTPRNHRIGTVGKILPNLEVRIAEDGEILVRGPSVFKGYWNRPEETKAALVDGWFHTGDIGEIDTDGYLSVTDRKKDLIKTSGGKFIAPQPIENALKLNTFIGVAAILGEKRKFPAVLISPNFPLLEDWAGANGIAFSSRAELIAHPKVQALYDGIIEGINQNLARFEKLKRVLLVADEFSAGNGVLTPTLKLRRRVVEQRYRRQIDELYAEAETATLPQ</sequence>
<dbReference type="OrthoDB" id="9765680at2"/>
<dbReference type="GO" id="GO:0004467">
    <property type="term" value="F:long-chain fatty acid-CoA ligase activity"/>
    <property type="evidence" value="ECO:0007669"/>
    <property type="project" value="TreeGrafter"/>
</dbReference>
<dbReference type="Proteomes" id="UP000238701">
    <property type="component" value="Unassembled WGS sequence"/>
</dbReference>
<dbReference type="Gene3D" id="3.40.50.12780">
    <property type="entry name" value="N-terminal domain of ligase-like"/>
    <property type="match status" value="1"/>
</dbReference>
<feature type="domain" description="AMP-dependent synthetase/ligase" evidence="4">
    <location>
        <begin position="11"/>
        <end position="419"/>
    </location>
</feature>
<evidence type="ECO:0000256" key="3">
    <source>
        <dbReference type="ARBA" id="ARBA00023098"/>
    </source>
</evidence>
<reference evidence="6" key="1">
    <citation type="submission" date="2018-02" db="EMBL/GenBank/DDBJ databases">
        <authorList>
            <person name="Hausmann B."/>
        </authorList>
    </citation>
    <scope>NUCLEOTIDE SEQUENCE [LARGE SCALE GENOMIC DNA]</scope>
    <source>
        <strain evidence="6">Peat soil MAG SbA1</strain>
    </source>
</reference>
<evidence type="ECO:0000256" key="1">
    <source>
        <dbReference type="ARBA" id="ARBA00022598"/>
    </source>
</evidence>
<keyword evidence="2" id="KW-0276">Fatty acid metabolism</keyword>
<accession>A0A2U3KU13</accession>
<dbReference type="PANTHER" id="PTHR43272:SF32">
    <property type="entry name" value="AMP-DEPENDENT SYNTHETASE_LIGASE DOMAIN-CONTAINING PROTEIN"/>
    <property type="match status" value="1"/>
</dbReference>
<evidence type="ECO:0000313" key="5">
    <source>
        <dbReference type="EMBL" id="SPF43156.1"/>
    </source>
</evidence>
<dbReference type="EMBL" id="OMOD01000142">
    <property type="protein sequence ID" value="SPF43156.1"/>
    <property type="molecule type" value="Genomic_DNA"/>
</dbReference>